<dbReference type="SUPFAM" id="SSF51366">
    <property type="entry name" value="Ribulose-phoshate binding barrel"/>
    <property type="match status" value="1"/>
</dbReference>
<dbReference type="Proteomes" id="UP000177626">
    <property type="component" value="Unassembled WGS sequence"/>
</dbReference>
<feature type="transmembrane region" description="Helical" evidence="2">
    <location>
        <begin position="12"/>
        <end position="41"/>
    </location>
</feature>
<dbReference type="Pfam" id="PF00215">
    <property type="entry name" value="OMPdecase"/>
    <property type="match status" value="1"/>
</dbReference>
<protein>
    <recommendedName>
        <fullName evidence="3">Orotidine 5'-phosphate decarboxylase domain-containing protein</fullName>
    </recommendedName>
</protein>
<comment type="caution">
    <text evidence="4">The sequence shown here is derived from an EMBL/GenBank/DDBJ whole genome shotgun (WGS) entry which is preliminary data.</text>
</comment>
<dbReference type="EMBL" id="MHKQ01000008">
    <property type="protein sequence ID" value="OGY94429.1"/>
    <property type="molecule type" value="Genomic_DNA"/>
</dbReference>
<dbReference type="PANTHER" id="PTHR35039:SF3">
    <property type="entry name" value="3-KETO-L-GULONATE-6-PHOSPHATE DECARBOXYLASE SGBH-RELATED"/>
    <property type="match status" value="1"/>
</dbReference>
<accession>A0A1G2C0W0</accession>
<dbReference type="AlphaFoldDB" id="A0A1G2C0W0"/>
<keyword evidence="2" id="KW-0812">Transmembrane</keyword>
<evidence type="ECO:0000256" key="1">
    <source>
        <dbReference type="ARBA" id="ARBA00023239"/>
    </source>
</evidence>
<dbReference type="GO" id="GO:0019854">
    <property type="term" value="P:L-ascorbic acid catabolic process"/>
    <property type="evidence" value="ECO:0007669"/>
    <property type="project" value="TreeGrafter"/>
</dbReference>
<organism evidence="4 5">
    <name type="scientific">Candidatus Komeilibacteria bacterium RIFOXYC1_FULL_37_11</name>
    <dbReference type="NCBI Taxonomy" id="1798555"/>
    <lineage>
        <taxon>Bacteria</taxon>
        <taxon>Candidatus Komeiliibacteriota</taxon>
    </lineage>
</organism>
<dbReference type="InterPro" id="IPR011060">
    <property type="entry name" value="RibuloseP-bd_barrel"/>
</dbReference>
<evidence type="ECO:0000256" key="2">
    <source>
        <dbReference type="SAM" id="Phobius"/>
    </source>
</evidence>
<name>A0A1G2C0W0_9BACT</name>
<feature type="domain" description="Orotidine 5'-phosphate decarboxylase" evidence="3">
    <location>
        <begin position="105"/>
        <end position="306"/>
    </location>
</feature>
<evidence type="ECO:0000313" key="5">
    <source>
        <dbReference type="Proteomes" id="UP000177626"/>
    </source>
</evidence>
<gene>
    <name evidence="4" type="ORF">A2406_03315</name>
</gene>
<sequence>MENKKPRNLNLAVLIIVGLIIILLRNPILGFIGIIALMIFLRKKLKYLNPDFANYLKTVNKLPNSLANNTQPILEKISSLKSAMPLQIPSLLFNKTTRLEKKKKYLQVALNSTLEEAREIIWQLPTSDRILIEAGTPLIKIYGTEAVSRIKAMAPIGAYIVADSKCADLAAREVEMMATAGANAVTCLGVAPIETIDNFIEECQKFNVDSMIDMMNVESAIVVLKKLKKLPDVVILHRGVDETEFSKEKQIPYYQIKQIKGNYNILVAIAGGDTIREVQRATFNDADIVVVWKNFYQASAETAQLAESFLKEIK</sequence>
<dbReference type="GO" id="GO:0033982">
    <property type="term" value="F:3-dehydro-L-gulonate-6-phosphate decarboxylase activity"/>
    <property type="evidence" value="ECO:0007669"/>
    <property type="project" value="TreeGrafter"/>
</dbReference>
<evidence type="ECO:0000259" key="3">
    <source>
        <dbReference type="SMART" id="SM00934"/>
    </source>
</evidence>
<dbReference type="GO" id="GO:0006207">
    <property type="term" value="P:'de novo' pyrimidine nucleobase biosynthetic process"/>
    <property type="evidence" value="ECO:0007669"/>
    <property type="project" value="InterPro"/>
</dbReference>
<evidence type="ECO:0000313" key="4">
    <source>
        <dbReference type="EMBL" id="OGY94429.1"/>
    </source>
</evidence>
<proteinExistence type="predicted"/>
<keyword evidence="2" id="KW-0472">Membrane</keyword>
<dbReference type="PANTHER" id="PTHR35039">
    <property type="entry name" value="3-KETO-L-GULONATE-6-PHOSPHATE DECARBOXYLASE SGBH-RELATED"/>
    <property type="match status" value="1"/>
</dbReference>
<dbReference type="SMART" id="SM00934">
    <property type="entry name" value="OMPdecase"/>
    <property type="match status" value="1"/>
</dbReference>
<dbReference type="Gene3D" id="3.20.20.70">
    <property type="entry name" value="Aldolase class I"/>
    <property type="match status" value="1"/>
</dbReference>
<dbReference type="InterPro" id="IPR001754">
    <property type="entry name" value="OMPdeCOase_dom"/>
</dbReference>
<reference evidence="4 5" key="1">
    <citation type="journal article" date="2016" name="Nat. Commun.">
        <title>Thousands of microbial genomes shed light on interconnected biogeochemical processes in an aquifer system.</title>
        <authorList>
            <person name="Anantharaman K."/>
            <person name="Brown C.T."/>
            <person name="Hug L.A."/>
            <person name="Sharon I."/>
            <person name="Castelle C.J."/>
            <person name="Probst A.J."/>
            <person name="Thomas B.C."/>
            <person name="Singh A."/>
            <person name="Wilkins M.J."/>
            <person name="Karaoz U."/>
            <person name="Brodie E.L."/>
            <person name="Williams K.H."/>
            <person name="Hubbard S.S."/>
            <person name="Banfield J.F."/>
        </authorList>
    </citation>
    <scope>NUCLEOTIDE SEQUENCE [LARGE SCALE GENOMIC DNA]</scope>
</reference>
<keyword evidence="1" id="KW-0456">Lyase</keyword>
<keyword evidence="2" id="KW-1133">Transmembrane helix</keyword>
<dbReference type="InterPro" id="IPR013785">
    <property type="entry name" value="Aldolase_TIM"/>
</dbReference>
<dbReference type="GO" id="GO:0004590">
    <property type="term" value="F:orotidine-5'-phosphate decarboxylase activity"/>
    <property type="evidence" value="ECO:0007669"/>
    <property type="project" value="InterPro"/>
</dbReference>